<dbReference type="PANTHER" id="PTHR43317">
    <property type="entry name" value="THERMOSPERMINE SYNTHASE ACAULIS5"/>
    <property type="match status" value="1"/>
</dbReference>
<feature type="region of interest" description="Disordered" evidence="2">
    <location>
        <begin position="277"/>
        <end position="306"/>
    </location>
</feature>
<organism evidence="4 5">
    <name type="scientific">Motilibacter rhizosphaerae</name>
    <dbReference type="NCBI Taxonomy" id="598652"/>
    <lineage>
        <taxon>Bacteria</taxon>
        <taxon>Bacillati</taxon>
        <taxon>Actinomycetota</taxon>
        <taxon>Actinomycetes</taxon>
        <taxon>Motilibacterales</taxon>
        <taxon>Motilibacteraceae</taxon>
        <taxon>Motilibacter</taxon>
    </lineage>
</organism>
<dbReference type="Gene3D" id="3.40.50.150">
    <property type="entry name" value="Vaccinia Virus protein VP39"/>
    <property type="match status" value="1"/>
</dbReference>
<reference evidence="4 5" key="1">
    <citation type="submission" date="2019-02" db="EMBL/GenBank/DDBJ databases">
        <title>Genomic Encyclopedia of Type Strains, Phase IV (KMG-IV): sequencing the most valuable type-strain genomes for metagenomic binning, comparative biology and taxonomic classification.</title>
        <authorList>
            <person name="Goeker M."/>
        </authorList>
    </citation>
    <scope>NUCLEOTIDE SEQUENCE [LARGE SCALE GENOMIC DNA]</scope>
    <source>
        <strain evidence="4 5">DSM 45622</strain>
    </source>
</reference>
<dbReference type="SUPFAM" id="SSF53335">
    <property type="entry name" value="S-adenosyl-L-methionine-dependent methyltransferases"/>
    <property type="match status" value="1"/>
</dbReference>
<dbReference type="GO" id="GO:0008168">
    <property type="term" value="F:methyltransferase activity"/>
    <property type="evidence" value="ECO:0007669"/>
    <property type="project" value="UniProtKB-KW"/>
</dbReference>
<dbReference type="NCBIfam" id="NF037959">
    <property type="entry name" value="MFS_SpdSyn"/>
    <property type="match status" value="1"/>
</dbReference>
<dbReference type="Pfam" id="PF13649">
    <property type="entry name" value="Methyltransf_25"/>
    <property type="match status" value="1"/>
</dbReference>
<evidence type="ECO:0000256" key="2">
    <source>
        <dbReference type="SAM" id="MobiDB-lite"/>
    </source>
</evidence>
<dbReference type="CDD" id="cd02440">
    <property type="entry name" value="AdoMet_MTases"/>
    <property type="match status" value="1"/>
</dbReference>
<dbReference type="InterPro" id="IPR029063">
    <property type="entry name" value="SAM-dependent_MTases_sf"/>
</dbReference>
<accession>A0A4Q7NP49</accession>
<evidence type="ECO:0000313" key="5">
    <source>
        <dbReference type="Proteomes" id="UP000293638"/>
    </source>
</evidence>
<feature type="domain" description="Methyltransferase" evidence="3">
    <location>
        <begin position="91"/>
        <end position="190"/>
    </location>
</feature>
<evidence type="ECO:0000313" key="4">
    <source>
        <dbReference type="EMBL" id="RZS86798.1"/>
    </source>
</evidence>
<dbReference type="GO" id="GO:0032259">
    <property type="term" value="P:methylation"/>
    <property type="evidence" value="ECO:0007669"/>
    <property type="project" value="UniProtKB-KW"/>
</dbReference>
<sequence>MGREPRSRRRPAPSRRGAPEVLPGQHEVTGQTAELLRDLDVDEGWVLLLDGVPSSYVDLADPTHLGFEYMAWIAGVLDSLAPAGDPLDTVHVGGGAGSLARYLAATRPRSTQVVLELDPRIVELARDVLGLRQGPRLRVRARDGRAGLAKEPPGSADVVIRDAFDGLQVPSHLLTTGFLAEVRRVLRPGGTYVANLSGRPGLADARREAATALASFAHVALQSEPAVFRGRRNGNVVLVASDAPLPVDALLRRASGGAAPARVLVEERLAELVGRALPLEDPPDESVPLDDEPGVPGVVDPGDEVG</sequence>
<gene>
    <name evidence="4" type="ORF">EV189_2214</name>
</gene>
<dbReference type="GO" id="GO:0006596">
    <property type="term" value="P:polyamine biosynthetic process"/>
    <property type="evidence" value="ECO:0007669"/>
    <property type="project" value="UniProtKB-KW"/>
</dbReference>
<evidence type="ECO:0000256" key="1">
    <source>
        <dbReference type="ARBA" id="ARBA00023115"/>
    </source>
</evidence>
<keyword evidence="4" id="KW-0808">Transferase</keyword>
<dbReference type="Proteomes" id="UP000293638">
    <property type="component" value="Unassembled WGS sequence"/>
</dbReference>
<feature type="compositionally biased region" description="Acidic residues" evidence="2">
    <location>
        <begin position="281"/>
        <end position="293"/>
    </location>
</feature>
<dbReference type="PANTHER" id="PTHR43317:SF1">
    <property type="entry name" value="THERMOSPERMINE SYNTHASE ACAULIS5"/>
    <property type="match status" value="1"/>
</dbReference>
<feature type="compositionally biased region" description="Basic residues" evidence="2">
    <location>
        <begin position="1"/>
        <end position="13"/>
    </location>
</feature>
<keyword evidence="5" id="KW-1185">Reference proteome</keyword>
<dbReference type="InterPro" id="IPR041698">
    <property type="entry name" value="Methyltransf_25"/>
</dbReference>
<dbReference type="AlphaFoldDB" id="A0A4Q7NP49"/>
<feature type="region of interest" description="Disordered" evidence="2">
    <location>
        <begin position="1"/>
        <end position="22"/>
    </location>
</feature>
<evidence type="ECO:0000259" key="3">
    <source>
        <dbReference type="Pfam" id="PF13649"/>
    </source>
</evidence>
<comment type="caution">
    <text evidence="4">The sequence shown here is derived from an EMBL/GenBank/DDBJ whole genome shotgun (WGS) entry which is preliminary data.</text>
</comment>
<dbReference type="RefSeq" id="WP_231116283.1">
    <property type="nucleotide sequence ID" value="NZ_SGXD01000003.1"/>
</dbReference>
<protein>
    <submittedName>
        <fullName evidence="4">Methyltransferase family protein</fullName>
    </submittedName>
</protein>
<keyword evidence="1" id="KW-0620">Polyamine biosynthesis</keyword>
<dbReference type="EMBL" id="SGXD01000003">
    <property type="protein sequence ID" value="RZS86798.1"/>
    <property type="molecule type" value="Genomic_DNA"/>
</dbReference>
<name>A0A4Q7NP49_9ACTN</name>
<keyword evidence="4" id="KW-0489">Methyltransferase</keyword>
<proteinExistence type="predicted"/>